<proteinExistence type="predicted"/>
<evidence type="ECO:0000313" key="2">
    <source>
        <dbReference type="Proteomes" id="UP000826195"/>
    </source>
</evidence>
<protein>
    <submittedName>
        <fullName evidence="1">Uncharacterized protein</fullName>
    </submittedName>
</protein>
<dbReference type="EMBL" id="JAHXZJ010002994">
    <property type="protein sequence ID" value="KAH0533672.1"/>
    <property type="molecule type" value="Genomic_DNA"/>
</dbReference>
<evidence type="ECO:0000313" key="1">
    <source>
        <dbReference type="EMBL" id="KAH0533672.1"/>
    </source>
</evidence>
<dbReference type="Proteomes" id="UP000826195">
    <property type="component" value="Unassembled WGS sequence"/>
</dbReference>
<keyword evidence="2" id="KW-1185">Reference proteome</keyword>
<name>A0AAV7HRV4_COTGL</name>
<reference evidence="1 2" key="1">
    <citation type="journal article" date="2021" name="J. Hered.">
        <title>A chromosome-level genome assembly of the parasitoid wasp, Cotesia glomerata (Hymenoptera: Braconidae).</title>
        <authorList>
            <person name="Pinto B.J."/>
            <person name="Weis J.J."/>
            <person name="Gamble T."/>
            <person name="Ode P.J."/>
            <person name="Paul R."/>
            <person name="Zaspel J.M."/>
        </authorList>
    </citation>
    <scope>NUCLEOTIDE SEQUENCE [LARGE SCALE GENOMIC DNA]</scope>
    <source>
        <strain evidence="1">CgM1</strain>
    </source>
</reference>
<comment type="caution">
    <text evidence="1">The sequence shown here is derived from an EMBL/GenBank/DDBJ whole genome shotgun (WGS) entry which is preliminary data.</text>
</comment>
<accession>A0AAV7HRV4</accession>
<organism evidence="1 2">
    <name type="scientific">Cotesia glomerata</name>
    <name type="common">Lepidopteran parasitic wasp</name>
    <name type="synonym">Apanteles glomeratus</name>
    <dbReference type="NCBI Taxonomy" id="32391"/>
    <lineage>
        <taxon>Eukaryota</taxon>
        <taxon>Metazoa</taxon>
        <taxon>Ecdysozoa</taxon>
        <taxon>Arthropoda</taxon>
        <taxon>Hexapoda</taxon>
        <taxon>Insecta</taxon>
        <taxon>Pterygota</taxon>
        <taxon>Neoptera</taxon>
        <taxon>Endopterygota</taxon>
        <taxon>Hymenoptera</taxon>
        <taxon>Apocrita</taxon>
        <taxon>Ichneumonoidea</taxon>
        <taxon>Braconidae</taxon>
        <taxon>Microgastrinae</taxon>
        <taxon>Cotesia</taxon>
    </lineage>
</organism>
<dbReference type="AlphaFoldDB" id="A0AAV7HRV4"/>
<sequence>MVRGTRLSHLKVHSYDPIISQPKRNLNLPISHVERNVVKIFYHWKSTHDDRTTVSKRNLIMMVLDIAIIYYPAIGILQPSMEKSVNYDGCLLVSLFDHIRSPVILEKRNATYMEVSKCQSKSIITPINEARFSETPETTLCAAFNEIIAKPLPIGSTLICRYNEDPATLFLAAMLLKHNQHWSKHLKIEGTASWINKTLNEYKKNTN</sequence>
<gene>
    <name evidence="1" type="ORF">KQX54_000338</name>
</gene>